<comment type="caution">
    <text evidence="2">The sequence shown here is derived from an EMBL/GenBank/DDBJ whole genome shotgun (WGS) entry which is preliminary data.</text>
</comment>
<feature type="region of interest" description="Disordered" evidence="1">
    <location>
        <begin position="1"/>
        <end position="102"/>
    </location>
</feature>
<name>A0ABU0MEA0_9PROT</name>
<keyword evidence="3" id="KW-1185">Reference proteome</keyword>
<evidence type="ECO:0000256" key="1">
    <source>
        <dbReference type="SAM" id="MobiDB-lite"/>
    </source>
</evidence>
<sequence>MDRPDASDAPDAADAAADTSGAGAPRLTAEELAFLLRDPEQRAREEERAARSNRNRTERRASDPAYADRLRAGDRERQRRRRRREAIGRPEQPEEEAVPLPDLTVDQAASRLADHLRRGGTAQAAQLRSRPDRIAAYAEAFAVYRMLSAAGVRPTRGALAALLKSHFGRIATPSQVQKLRDHVESFAMPGGPWSPTAGMSGKADTDGHAPGGDRPGIPPLPRR</sequence>
<dbReference type="Proteomes" id="UP001244552">
    <property type="component" value="Unassembled WGS sequence"/>
</dbReference>
<feature type="region of interest" description="Disordered" evidence="1">
    <location>
        <begin position="185"/>
        <end position="223"/>
    </location>
</feature>
<protein>
    <submittedName>
        <fullName evidence="2">Uncharacterized protein</fullName>
    </submittedName>
</protein>
<organism evidence="2 3">
    <name type="scientific">Azospirillum picis</name>
    <dbReference type="NCBI Taxonomy" id="488438"/>
    <lineage>
        <taxon>Bacteria</taxon>
        <taxon>Pseudomonadati</taxon>
        <taxon>Pseudomonadota</taxon>
        <taxon>Alphaproteobacteria</taxon>
        <taxon>Rhodospirillales</taxon>
        <taxon>Azospirillaceae</taxon>
        <taxon>Azospirillum</taxon>
    </lineage>
</organism>
<dbReference type="EMBL" id="JAUSVU010000002">
    <property type="protein sequence ID" value="MDQ0531756.1"/>
    <property type="molecule type" value="Genomic_DNA"/>
</dbReference>
<reference evidence="2 3" key="1">
    <citation type="submission" date="2023-07" db="EMBL/GenBank/DDBJ databases">
        <title>Genomic Encyclopedia of Type Strains, Phase IV (KMG-IV): sequencing the most valuable type-strain genomes for metagenomic binning, comparative biology and taxonomic classification.</title>
        <authorList>
            <person name="Goeker M."/>
        </authorList>
    </citation>
    <scope>NUCLEOTIDE SEQUENCE [LARGE SCALE GENOMIC DNA]</scope>
    <source>
        <strain evidence="2 3">DSM 19922</strain>
    </source>
</reference>
<evidence type="ECO:0000313" key="3">
    <source>
        <dbReference type="Proteomes" id="UP001244552"/>
    </source>
</evidence>
<feature type="compositionally biased region" description="Low complexity" evidence="1">
    <location>
        <begin position="7"/>
        <end position="26"/>
    </location>
</feature>
<gene>
    <name evidence="2" type="ORF">QO018_000592</name>
</gene>
<accession>A0ABU0MEA0</accession>
<proteinExistence type="predicted"/>
<feature type="compositionally biased region" description="Basic and acidic residues" evidence="1">
    <location>
        <begin position="37"/>
        <end position="77"/>
    </location>
</feature>
<dbReference type="RefSeq" id="WP_246512760.1">
    <property type="nucleotide sequence ID" value="NZ_JAGINO010000002.1"/>
</dbReference>
<evidence type="ECO:0000313" key="2">
    <source>
        <dbReference type="EMBL" id="MDQ0531756.1"/>
    </source>
</evidence>